<dbReference type="PANTHER" id="PTHR35586">
    <property type="entry name" value="SLL1691 PROTEIN"/>
    <property type="match status" value="1"/>
</dbReference>
<dbReference type="NCBIfam" id="TIGR01784">
    <property type="entry name" value="T_den_put_tspse"/>
    <property type="match status" value="1"/>
</dbReference>
<reference evidence="1" key="1">
    <citation type="submission" date="2021-05" db="EMBL/GenBank/DDBJ databases">
        <authorList>
            <person name="Pietrasiak N."/>
            <person name="Ward R."/>
            <person name="Stajich J.E."/>
            <person name="Kurbessoian T."/>
        </authorList>
    </citation>
    <scope>NUCLEOTIDE SEQUENCE</scope>
    <source>
        <strain evidence="1">GSE-NOS-MK-12-04C</strain>
    </source>
</reference>
<dbReference type="Pfam" id="PF11103">
    <property type="entry name" value="DUF2887"/>
    <property type="match status" value="1"/>
</dbReference>
<sequence>MKTDKLFYNLVKQLPEIFFQLIGKPDTDPNIYTFIAQAVKEQSFNLDGLLSTITGHDTEPLYFVEAQGYKDEKFYERFFGQIFVYFGQYSPSNTKWYAIVIYDRKSRETPPHPRYQTLVDNHLHRIYLNELPDDGSLATGIAKLFVESPKKTATLAQRLIAQAKEEISDETNQNKVLEFIQSVVVNKFPNVSPEGIKAMLDLTDDIENTAYYKSIMKETKFKVIPTLLRKGCSVEEIAKDLELDVEEVRKVVNQDK</sequence>
<comment type="caution">
    <text evidence="1">The sequence shown here is derived from an EMBL/GenBank/DDBJ whole genome shotgun (WGS) entry which is preliminary data.</text>
</comment>
<evidence type="ECO:0000313" key="1">
    <source>
        <dbReference type="EMBL" id="MBW4669005.1"/>
    </source>
</evidence>
<accession>A0A951QN56</accession>
<dbReference type="Proteomes" id="UP000729701">
    <property type="component" value="Unassembled WGS sequence"/>
</dbReference>
<dbReference type="InterPro" id="IPR022573">
    <property type="entry name" value="DUF2887"/>
</dbReference>
<dbReference type="EMBL" id="JAHHGZ010000017">
    <property type="protein sequence ID" value="MBW4669005.1"/>
    <property type="molecule type" value="Genomic_DNA"/>
</dbReference>
<name>A0A951QN56_9CYAN</name>
<dbReference type="AlphaFoldDB" id="A0A951QN56"/>
<evidence type="ECO:0000313" key="2">
    <source>
        <dbReference type="Proteomes" id="UP000729701"/>
    </source>
</evidence>
<organism evidence="1 2">
    <name type="scientific">Cyanomargarita calcarea GSE-NOS-MK-12-04C</name>
    <dbReference type="NCBI Taxonomy" id="2839659"/>
    <lineage>
        <taxon>Bacteria</taxon>
        <taxon>Bacillati</taxon>
        <taxon>Cyanobacteriota</taxon>
        <taxon>Cyanophyceae</taxon>
        <taxon>Nostocales</taxon>
        <taxon>Cyanomargaritaceae</taxon>
        <taxon>Cyanomargarita</taxon>
    </lineage>
</organism>
<proteinExistence type="predicted"/>
<dbReference type="Gene3D" id="1.10.10.60">
    <property type="entry name" value="Homeodomain-like"/>
    <property type="match status" value="1"/>
</dbReference>
<protein>
    <submittedName>
        <fullName evidence="1">Rpn family recombination-promoting nuclease/putative transposase</fullName>
    </submittedName>
</protein>
<gene>
    <name evidence="1" type="ORF">KME60_16660</name>
</gene>
<dbReference type="PANTHER" id="PTHR35586:SF2">
    <property type="entry name" value="SLL1542 PROTEIN"/>
    <property type="match status" value="1"/>
</dbReference>
<reference evidence="1" key="2">
    <citation type="journal article" date="2022" name="Microbiol. Resour. Announc.">
        <title>Metagenome Sequencing to Explore Phylogenomics of Terrestrial Cyanobacteria.</title>
        <authorList>
            <person name="Ward R.D."/>
            <person name="Stajich J.E."/>
            <person name="Johansen J.R."/>
            <person name="Huntemann M."/>
            <person name="Clum A."/>
            <person name="Foster B."/>
            <person name="Foster B."/>
            <person name="Roux S."/>
            <person name="Palaniappan K."/>
            <person name="Varghese N."/>
            <person name="Mukherjee S."/>
            <person name="Reddy T.B.K."/>
            <person name="Daum C."/>
            <person name="Copeland A."/>
            <person name="Chen I.A."/>
            <person name="Ivanova N.N."/>
            <person name="Kyrpides N.C."/>
            <person name="Shapiro N."/>
            <person name="Eloe-Fadrosh E.A."/>
            <person name="Pietrasiak N."/>
        </authorList>
    </citation>
    <scope>NUCLEOTIDE SEQUENCE</scope>
    <source>
        <strain evidence="1">GSE-NOS-MK-12-04C</strain>
    </source>
</reference>
<dbReference type="InterPro" id="IPR010106">
    <property type="entry name" value="RpnA"/>
</dbReference>